<reference evidence="3" key="1">
    <citation type="journal article" date="2019" name="Int. J. Syst. Evol. Microbiol.">
        <title>The Global Catalogue of Microorganisms (GCM) 10K type strain sequencing project: providing services to taxonomists for standard genome sequencing and annotation.</title>
        <authorList>
            <consortium name="The Broad Institute Genomics Platform"/>
            <consortium name="The Broad Institute Genome Sequencing Center for Infectious Disease"/>
            <person name="Wu L."/>
            <person name="Ma J."/>
        </authorList>
    </citation>
    <scope>NUCLEOTIDE SEQUENCE [LARGE SCALE GENOMIC DNA]</scope>
    <source>
        <strain evidence="3">CGMCC 1.13574</strain>
    </source>
</reference>
<sequence>MRYLKFKGQKVGITTDRIQEDDRDPELYYYELRRDEDRPYLPYMIEESVQADHFWGTMVAEAPIEFNQGDFHTLSEDLGHKLAEKFGLLPA</sequence>
<dbReference type="EMBL" id="JBHUIO010000002">
    <property type="protein sequence ID" value="MFD2168602.1"/>
    <property type="molecule type" value="Genomic_DNA"/>
</dbReference>
<comment type="caution">
    <text evidence="2">The sequence shown here is derived from an EMBL/GenBank/DDBJ whole genome shotgun (WGS) entry which is preliminary data.</text>
</comment>
<name>A0ABW4ZRP1_9BACL</name>
<protein>
    <submittedName>
        <fullName evidence="2">LPD28 domain-containing protein</fullName>
    </submittedName>
</protein>
<evidence type="ECO:0000313" key="3">
    <source>
        <dbReference type="Proteomes" id="UP001597343"/>
    </source>
</evidence>
<keyword evidence="3" id="KW-1185">Reference proteome</keyword>
<evidence type="ECO:0000313" key="2">
    <source>
        <dbReference type="EMBL" id="MFD2168602.1"/>
    </source>
</evidence>
<organism evidence="2 3">
    <name type="scientific">Tumebacillus lipolyticus</name>
    <dbReference type="NCBI Taxonomy" id="1280370"/>
    <lineage>
        <taxon>Bacteria</taxon>
        <taxon>Bacillati</taxon>
        <taxon>Bacillota</taxon>
        <taxon>Bacilli</taxon>
        <taxon>Bacillales</taxon>
        <taxon>Alicyclobacillaceae</taxon>
        <taxon>Tumebacillus</taxon>
    </lineage>
</organism>
<dbReference type="InterPro" id="IPR040809">
    <property type="entry name" value="LPD28"/>
</dbReference>
<dbReference type="Proteomes" id="UP001597343">
    <property type="component" value="Unassembled WGS sequence"/>
</dbReference>
<feature type="domain" description="Large polyvalent protein associated" evidence="1">
    <location>
        <begin position="3"/>
        <end position="77"/>
    </location>
</feature>
<evidence type="ECO:0000259" key="1">
    <source>
        <dbReference type="Pfam" id="PF18843"/>
    </source>
</evidence>
<dbReference type="RefSeq" id="WP_386043465.1">
    <property type="nucleotide sequence ID" value="NZ_JBHUIO010000002.1"/>
</dbReference>
<accession>A0ABW4ZRP1</accession>
<dbReference type="Pfam" id="PF18843">
    <property type="entry name" value="LPD28"/>
    <property type="match status" value="1"/>
</dbReference>
<proteinExistence type="predicted"/>
<gene>
    <name evidence="2" type="ORF">ACFSOY_01035</name>
</gene>